<dbReference type="STRING" id="909663.GCA_000512235_00944"/>
<accession>A0A351TYX4</accession>
<dbReference type="Gene3D" id="3.40.800.20">
    <property type="entry name" value="Histone deacetylase domain"/>
    <property type="match status" value="2"/>
</dbReference>
<evidence type="ECO:0000313" key="4">
    <source>
        <dbReference type="Proteomes" id="UP000777265"/>
    </source>
</evidence>
<reference evidence="3" key="2">
    <citation type="submission" date="2020-01" db="EMBL/GenBank/DDBJ databases">
        <authorList>
            <person name="Campanaro S."/>
        </authorList>
    </citation>
    <scope>NUCLEOTIDE SEQUENCE</scope>
    <source>
        <strain evidence="3">AS06rmzACSIP_7</strain>
    </source>
</reference>
<sequence>MEKIPVVYSDDFLTNYWTVDCENPERVAEIHHSIRELVDFFEPEPCTTDDLLLCHTDRLVATVEQNSEVFRVAKKAVGGTIRAAVIALETPSFGLIRPPGHHAGRNFNGGFCFFNNMAIALSCLLSKGLIRNALIVDIDLHYGNGTDDIVKDDDRISFRNIDPREKPQFFADLDLALRDASQFDIVGCSAGFDTYVRDWGGLLFTDDYRKIASLIVSANPHAFTILEGGYYIPDLGKNVLSYLKGIQEACLS</sequence>
<dbReference type="InterPro" id="IPR000286">
    <property type="entry name" value="HDACs"/>
</dbReference>
<dbReference type="GO" id="GO:0040029">
    <property type="term" value="P:epigenetic regulation of gene expression"/>
    <property type="evidence" value="ECO:0007669"/>
    <property type="project" value="TreeGrafter"/>
</dbReference>
<dbReference type="AlphaFoldDB" id="A0A351TYX4"/>
<dbReference type="EMBL" id="JAAYEE010000041">
    <property type="protein sequence ID" value="NLW34362.1"/>
    <property type="molecule type" value="Genomic_DNA"/>
</dbReference>
<dbReference type="InterPro" id="IPR023696">
    <property type="entry name" value="Ureohydrolase_dom_sf"/>
</dbReference>
<evidence type="ECO:0000313" key="3">
    <source>
        <dbReference type="EMBL" id="NLW34362.1"/>
    </source>
</evidence>
<comment type="caution">
    <text evidence="3">The sequence shown here is derived from an EMBL/GenBank/DDBJ whole genome shotgun (WGS) entry which is preliminary data.</text>
</comment>
<dbReference type="InterPro" id="IPR037138">
    <property type="entry name" value="His_deacetylse_dom_sf"/>
</dbReference>
<dbReference type="Proteomes" id="UP000777265">
    <property type="component" value="Unassembled WGS sequence"/>
</dbReference>
<dbReference type="Pfam" id="PF00850">
    <property type="entry name" value="Hist_deacetyl"/>
    <property type="match status" value="1"/>
</dbReference>
<dbReference type="PRINTS" id="PR01270">
    <property type="entry name" value="HDASUPER"/>
</dbReference>
<feature type="domain" description="Histone deacetylase" evidence="2">
    <location>
        <begin position="21"/>
        <end position="159"/>
    </location>
</feature>
<dbReference type="GO" id="GO:0004407">
    <property type="term" value="F:histone deacetylase activity"/>
    <property type="evidence" value="ECO:0007669"/>
    <property type="project" value="TreeGrafter"/>
</dbReference>
<proteinExistence type="inferred from homology"/>
<protein>
    <submittedName>
        <fullName evidence="3">Histone deacetylase family protein</fullName>
    </submittedName>
</protein>
<dbReference type="PANTHER" id="PTHR10625">
    <property type="entry name" value="HISTONE DEACETYLASE HDAC1-RELATED"/>
    <property type="match status" value="1"/>
</dbReference>
<dbReference type="SUPFAM" id="SSF52768">
    <property type="entry name" value="Arginase/deacetylase"/>
    <property type="match status" value="1"/>
</dbReference>
<comment type="similarity">
    <text evidence="1">Belongs to the histone deacetylase family.</text>
</comment>
<evidence type="ECO:0000259" key="2">
    <source>
        <dbReference type="Pfam" id="PF00850"/>
    </source>
</evidence>
<name>A0A351TYX4_9BACT</name>
<reference evidence="3" key="1">
    <citation type="journal article" date="2020" name="Biotechnol. Biofuels">
        <title>New insights from the biogas microbiome by comprehensive genome-resolved metagenomics of nearly 1600 species originating from multiple anaerobic digesters.</title>
        <authorList>
            <person name="Campanaro S."/>
            <person name="Treu L."/>
            <person name="Rodriguez-R L.M."/>
            <person name="Kovalovszki A."/>
            <person name="Ziels R.M."/>
            <person name="Maus I."/>
            <person name="Zhu X."/>
            <person name="Kougias P.G."/>
            <person name="Basile A."/>
            <person name="Luo G."/>
            <person name="Schluter A."/>
            <person name="Konstantinidis K.T."/>
            <person name="Angelidaki I."/>
        </authorList>
    </citation>
    <scope>NUCLEOTIDE SEQUENCE</scope>
    <source>
        <strain evidence="3">AS06rmzACSIP_7</strain>
    </source>
</reference>
<evidence type="ECO:0000256" key="1">
    <source>
        <dbReference type="ARBA" id="ARBA00005947"/>
    </source>
</evidence>
<organism evidence="3 4">
    <name type="scientific">Syntrophorhabdus aromaticivorans</name>
    <dbReference type="NCBI Taxonomy" id="328301"/>
    <lineage>
        <taxon>Bacteria</taxon>
        <taxon>Pseudomonadati</taxon>
        <taxon>Thermodesulfobacteriota</taxon>
        <taxon>Syntrophorhabdia</taxon>
        <taxon>Syntrophorhabdales</taxon>
        <taxon>Syntrophorhabdaceae</taxon>
        <taxon>Syntrophorhabdus</taxon>
    </lineage>
</organism>
<dbReference type="InterPro" id="IPR023801">
    <property type="entry name" value="His_deacetylse_dom"/>
</dbReference>
<gene>
    <name evidence="3" type="ORF">GXY80_02615</name>
</gene>